<evidence type="ECO:0000313" key="8">
    <source>
        <dbReference type="Proteomes" id="UP000435112"/>
    </source>
</evidence>
<dbReference type="Proteomes" id="UP000434957">
    <property type="component" value="Unassembled WGS sequence"/>
</dbReference>
<protein>
    <recommendedName>
        <fullName evidence="2">HTH CENPB-type domain-containing protein</fullName>
    </recommendedName>
</protein>
<keyword evidence="1" id="KW-0238">DNA-binding</keyword>
<dbReference type="PROSITE" id="PS51253">
    <property type="entry name" value="HTH_CENPB"/>
    <property type="match status" value="1"/>
</dbReference>
<dbReference type="AlphaFoldDB" id="A0A6A3P1N3"/>
<keyword evidence="7" id="KW-1185">Reference proteome</keyword>
<dbReference type="EMBL" id="QXFV01000033">
    <property type="protein sequence ID" value="KAE9051778.1"/>
    <property type="molecule type" value="Genomic_DNA"/>
</dbReference>
<reference evidence="6 8" key="1">
    <citation type="submission" date="2018-09" db="EMBL/GenBank/DDBJ databases">
        <title>Genomic investigation of the strawberry pathogen Phytophthora fragariae indicates pathogenicity is determined by transcriptional variation in three key races.</title>
        <authorList>
            <person name="Adams T.M."/>
            <person name="Armitage A.D."/>
            <person name="Sobczyk M.K."/>
            <person name="Bates H.J."/>
            <person name="Dunwell J.M."/>
            <person name="Nellist C.F."/>
            <person name="Harrison R.J."/>
        </authorList>
    </citation>
    <scope>NUCLEOTIDE SEQUENCE [LARGE SCALE GENOMIC DNA]</scope>
    <source>
        <strain evidence="4 6">SCRP249</strain>
        <strain evidence="3 8">SCRP324</strain>
        <strain evidence="5 7">SCRP333</strain>
    </source>
</reference>
<dbReference type="InterPro" id="IPR006600">
    <property type="entry name" value="HTH_CenpB_DNA-bd_dom"/>
</dbReference>
<dbReference type="OrthoDB" id="120604at2759"/>
<evidence type="ECO:0000313" key="3">
    <source>
        <dbReference type="EMBL" id="KAE9047564.1"/>
    </source>
</evidence>
<evidence type="ECO:0000259" key="2">
    <source>
        <dbReference type="PROSITE" id="PS51253"/>
    </source>
</evidence>
<sequence length="184" mass="21286">MPSLPKPFQKRQHLTKQHELQICDLRRQLPAITNVELAVVAKSKLSLPKQPSPHVIARVLKSETMLRRLPVDCLARKKIRPRFQCELDHCVVEYVLMCEDIQVSLTGEMIMMRARKIARLLEISPSSLPRFTWSWLRHVQSRYGIRWKRAHGESGAVDLEAAAPEVERLRGIIATYSHSNIYNM</sequence>
<gene>
    <name evidence="4" type="ORF">PR001_g1133</name>
    <name evidence="3" type="ORF">PR002_g943</name>
    <name evidence="5" type="ORF">PR003_g1019</name>
</gene>
<dbReference type="Proteomes" id="UP000435112">
    <property type="component" value="Unassembled WGS sequence"/>
</dbReference>
<evidence type="ECO:0000313" key="6">
    <source>
        <dbReference type="Proteomes" id="UP000429607"/>
    </source>
</evidence>
<proteinExistence type="predicted"/>
<comment type="caution">
    <text evidence="3">The sequence shown here is derived from an EMBL/GenBank/DDBJ whole genome shotgun (WGS) entry which is preliminary data.</text>
</comment>
<organism evidence="3 8">
    <name type="scientific">Phytophthora rubi</name>
    <dbReference type="NCBI Taxonomy" id="129364"/>
    <lineage>
        <taxon>Eukaryota</taxon>
        <taxon>Sar</taxon>
        <taxon>Stramenopiles</taxon>
        <taxon>Oomycota</taxon>
        <taxon>Peronosporomycetes</taxon>
        <taxon>Peronosporales</taxon>
        <taxon>Peronosporaceae</taxon>
        <taxon>Phytophthora</taxon>
    </lineage>
</organism>
<evidence type="ECO:0000313" key="7">
    <source>
        <dbReference type="Proteomes" id="UP000434957"/>
    </source>
</evidence>
<dbReference type="Pfam" id="PF03221">
    <property type="entry name" value="HTH_Tnp_Tc5"/>
    <property type="match status" value="1"/>
</dbReference>
<name>A0A6A3P1N3_9STRA</name>
<evidence type="ECO:0000313" key="4">
    <source>
        <dbReference type="EMBL" id="KAE9051778.1"/>
    </source>
</evidence>
<dbReference type="Proteomes" id="UP000429607">
    <property type="component" value="Unassembled WGS sequence"/>
</dbReference>
<dbReference type="EMBL" id="QXFU01000025">
    <property type="protein sequence ID" value="KAE9047564.1"/>
    <property type="molecule type" value="Genomic_DNA"/>
</dbReference>
<dbReference type="GO" id="GO:0003677">
    <property type="term" value="F:DNA binding"/>
    <property type="evidence" value="ECO:0007669"/>
    <property type="project" value="UniProtKB-KW"/>
</dbReference>
<evidence type="ECO:0000313" key="5">
    <source>
        <dbReference type="EMBL" id="KAE9358913.1"/>
    </source>
</evidence>
<evidence type="ECO:0000256" key="1">
    <source>
        <dbReference type="ARBA" id="ARBA00023125"/>
    </source>
</evidence>
<feature type="domain" description="HTH CENPB-type" evidence="2">
    <location>
        <begin position="75"/>
        <end position="149"/>
    </location>
</feature>
<dbReference type="EMBL" id="QXFT01000026">
    <property type="protein sequence ID" value="KAE9358913.1"/>
    <property type="molecule type" value="Genomic_DNA"/>
</dbReference>
<accession>A0A6A3P1N3</accession>